<dbReference type="RefSeq" id="WP_048704828.1">
    <property type="nucleotide sequence ID" value="NZ_CP012034.1"/>
</dbReference>
<dbReference type="OrthoDB" id="1821221at2"/>
<dbReference type="EMBL" id="CP012034">
    <property type="protein sequence ID" value="AKP67481.1"/>
    <property type="molecule type" value="Genomic_DNA"/>
</dbReference>
<evidence type="ECO:0000313" key="2">
    <source>
        <dbReference type="EMBL" id="AKP67481.1"/>
    </source>
</evidence>
<feature type="transmembrane region" description="Helical" evidence="1">
    <location>
        <begin position="106"/>
        <end position="123"/>
    </location>
</feature>
<reference evidence="3" key="1">
    <citation type="submission" date="2015-07" db="EMBL/GenBank/DDBJ databases">
        <title>Lactobacillus ginsenosidimutans/EMML 3141/ whole genome sequencing.</title>
        <authorList>
            <person name="Kim M.K."/>
            <person name="Im W.-T."/>
            <person name="Srinivasan S."/>
            <person name="Lee J.-J."/>
        </authorList>
    </citation>
    <scope>NUCLEOTIDE SEQUENCE [LARGE SCALE GENOMIC DNA]</scope>
    <source>
        <strain evidence="3">EMML 3041</strain>
    </source>
</reference>
<protein>
    <recommendedName>
        <fullName evidence="4">Glycosyltransferase RgtA/B/C/D-like domain-containing protein</fullName>
    </recommendedName>
</protein>
<evidence type="ECO:0000256" key="1">
    <source>
        <dbReference type="SAM" id="Phobius"/>
    </source>
</evidence>
<feature type="transmembrane region" description="Helical" evidence="1">
    <location>
        <begin position="162"/>
        <end position="193"/>
    </location>
</feature>
<organism evidence="2 3">
    <name type="scientific">Companilactobacillus ginsenosidimutans</name>
    <dbReference type="NCBI Taxonomy" id="1007676"/>
    <lineage>
        <taxon>Bacteria</taxon>
        <taxon>Bacillati</taxon>
        <taxon>Bacillota</taxon>
        <taxon>Bacilli</taxon>
        <taxon>Lactobacillales</taxon>
        <taxon>Lactobacillaceae</taxon>
        <taxon>Companilactobacillus</taxon>
    </lineage>
</organism>
<evidence type="ECO:0008006" key="4">
    <source>
        <dbReference type="Google" id="ProtNLM"/>
    </source>
</evidence>
<feature type="transmembrane region" description="Helical" evidence="1">
    <location>
        <begin position="205"/>
        <end position="225"/>
    </location>
</feature>
<keyword evidence="1" id="KW-0472">Membrane</keyword>
<sequence length="478" mass="56026">MKLKKSSIFTTITFLCVFIYFAIFRIFLIPVGDDYFWYGDKGLYLLHHAFYSTDAIYGGSTNGRYLSNILEMLMMHKMPIAIFLYAFFWTLAIWSIWQLLKREKTIIPLLLAISIAFTLPFGFRQNILLWNNAFIVYLPPVAIILTYLVICKKLGTDRNSKILTVLAFILGLSGGLFLETTTILQIFVGILIVLNSRKHPQPYQIGYLAGSVLSTLIMFTNLSYFTNNDSNYRQTSYAPSKIWEMFYNFTHYWLISFNLLIIFSICIAIILLSIRKNLNNYVKWIEIVMSILFMLHFAFSKFYLAYLKPRQMFLFKGGLTVFNQIDTIISLWFILFLGFSIIAQFNKNKLMYLYYLLAGFSFAPILVVMTPISCRPEFIPYVFLYLIAANFILSTFEIYNFKFFIPIIILVLLGIAGTYQVKMYENYKANLERVKQPTFLNGTKALNKHVPHKDFVFYNDDLLQQDGNYWRNYLERHK</sequence>
<keyword evidence="1" id="KW-1133">Transmembrane helix</keyword>
<dbReference type="Proteomes" id="UP000036106">
    <property type="component" value="Chromosome"/>
</dbReference>
<dbReference type="AlphaFoldDB" id="A0A0H4QKA2"/>
<keyword evidence="1" id="KW-0812">Transmembrane</keyword>
<keyword evidence="3" id="KW-1185">Reference proteome</keyword>
<feature type="transmembrane region" description="Helical" evidence="1">
    <location>
        <begin position="403"/>
        <end position="421"/>
    </location>
</feature>
<feature type="transmembrane region" description="Helical" evidence="1">
    <location>
        <begin position="80"/>
        <end position="100"/>
    </location>
</feature>
<feature type="transmembrane region" description="Helical" evidence="1">
    <location>
        <begin position="130"/>
        <end position="150"/>
    </location>
</feature>
<feature type="transmembrane region" description="Helical" evidence="1">
    <location>
        <begin position="327"/>
        <end position="345"/>
    </location>
</feature>
<accession>A0A0H4QKA2</accession>
<gene>
    <name evidence="2" type="ORF">ABM34_08035</name>
</gene>
<feature type="transmembrane region" description="Helical" evidence="1">
    <location>
        <begin position="284"/>
        <end position="307"/>
    </location>
</feature>
<feature type="transmembrane region" description="Helical" evidence="1">
    <location>
        <begin position="7"/>
        <end position="30"/>
    </location>
</feature>
<evidence type="ECO:0000313" key="3">
    <source>
        <dbReference type="Proteomes" id="UP000036106"/>
    </source>
</evidence>
<feature type="transmembrane region" description="Helical" evidence="1">
    <location>
        <begin position="352"/>
        <end position="372"/>
    </location>
</feature>
<feature type="transmembrane region" description="Helical" evidence="1">
    <location>
        <begin position="378"/>
        <end position="396"/>
    </location>
</feature>
<dbReference type="KEGG" id="lgn:ABM34_08035"/>
<feature type="transmembrane region" description="Helical" evidence="1">
    <location>
        <begin position="252"/>
        <end position="272"/>
    </location>
</feature>
<name>A0A0H4QKA2_9LACO</name>
<dbReference type="PATRIC" id="fig|1007676.4.peg.1619"/>
<proteinExistence type="predicted"/>